<reference evidence="9 10" key="1">
    <citation type="submission" date="2024-09" db="EMBL/GenBank/DDBJ databases">
        <title>Taxonomic and Genotyping Characterization of Leptospira Strains isolated from Multiple Sources in Colombia highlights the importance of intermediate species.</title>
        <authorList>
            <person name="Torres Higuera L."/>
            <person name="Rojas Tapias D."/>
            <person name="Jimenez Velasquez S."/>
            <person name="Renjifo Ibanez C."/>
        </authorList>
    </citation>
    <scope>NUCLEOTIDE SEQUENCE [LARGE SCALE GENOMIC DNA]</scope>
    <source>
        <strain evidence="9 10">Lep080</strain>
    </source>
</reference>
<evidence type="ECO:0000256" key="2">
    <source>
        <dbReference type="ARBA" id="ARBA00022679"/>
    </source>
</evidence>
<sequence length="77" mass="8798">MQKLFLFGSTARQQNNDNSTIDLLVQFRSGQKSFDNFMDLSFKLEDILKARVDLLTKDSLSENIKDSILAEALDIEI</sequence>
<evidence type="ECO:0000313" key="10">
    <source>
        <dbReference type="Proteomes" id="UP001580391"/>
    </source>
</evidence>
<evidence type="ECO:0000256" key="6">
    <source>
        <dbReference type="ARBA" id="ARBA00022840"/>
    </source>
</evidence>
<gene>
    <name evidence="9" type="ORF">ACE5IX_15290</name>
</gene>
<name>A0ABV5BRE3_9LEPT</name>
<accession>A0ABV5BRE3</accession>
<keyword evidence="4" id="KW-0479">Metal-binding</keyword>
<dbReference type="EMBL" id="JBHILJ010000009">
    <property type="protein sequence ID" value="MFB5737887.1"/>
    <property type="molecule type" value="Genomic_DNA"/>
</dbReference>
<keyword evidence="2" id="KW-0808">Transferase</keyword>
<evidence type="ECO:0000256" key="5">
    <source>
        <dbReference type="ARBA" id="ARBA00022741"/>
    </source>
</evidence>
<evidence type="ECO:0000313" key="9">
    <source>
        <dbReference type="EMBL" id="MFB5737887.1"/>
    </source>
</evidence>
<comment type="caution">
    <text evidence="9">The sequence shown here is derived from an EMBL/GenBank/DDBJ whole genome shotgun (WGS) entry which is preliminary data.</text>
</comment>
<keyword evidence="10" id="KW-1185">Reference proteome</keyword>
<evidence type="ECO:0000256" key="1">
    <source>
        <dbReference type="ARBA" id="ARBA00001946"/>
    </source>
</evidence>
<dbReference type="InterPro" id="IPR052038">
    <property type="entry name" value="Type-VII_TA_antitoxin"/>
</dbReference>
<protein>
    <submittedName>
        <fullName evidence="9">Nucleotidyltransferase family protein</fullName>
    </submittedName>
</protein>
<dbReference type="InterPro" id="IPR041633">
    <property type="entry name" value="Polbeta"/>
</dbReference>
<proteinExistence type="predicted"/>
<evidence type="ECO:0000259" key="8">
    <source>
        <dbReference type="Pfam" id="PF18765"/>
    </source>
</evidence>
<evidence type="ECO:0000256" key="3">
    <source>
        <dbReference type="ARBA" id="ARBA00022695"/>
    </source>
</evidence>
<dbReference type="Pfam" id="PF18765">
    <property type="entry name" value="Polbeta"/>
    <property type="match status" value="1"/>
</dbReference>
<dbReference type="RefSeq" id="WP_167884032.1">
    <property type="nucleotide sequence ID" value="NZ_JBHILI010000010.1"/>
</dbReference>
<dbReference type="SUPFAM" id="SSF81301">
    <property type="entry name" value="Nucleotidyltransferase"/>
    <property type="match status" value="1"/>
</dbReference>
<feature type="domain" description="Polymerase beta nucleotidyltransferase" evidence="8">
    <location>
        <begin position="3"/>
        <end position="71"/>
    </location>
</feature>
<keyword evidence="6" id="KW-0067">ATP-binding</keyword>
<dbReference type="InterPro" id="IPR043519">
    <property type="entry name" value="NT_sf"/>
</dbReference>
<keyword evidence="5" id="KW-0547">Nucleotide-binding</keyword>
<dbReference type="PANTHER" id="PTHR33571">
    <property type="entry name" value="SSL8005 PROTEIN"/>
    <property type="match status" value="1"/>
</dbReference>
<keyword evidence="7" id="KW-0460">Magnesium</keyword>
<dbReference type="CDD" id="cd05403">
    <property type="entry name" value="NT_KNTase_like"/>
    <property type="match status" value="1"/>
</dbReference>
<organism evidence="9 10">
    <name type="scientific">Leptospira wolffii</name>
    <dbReference type="NCBI Taxonomy" id="409998"/>
    <lineage>
        <taxon>Bacteria</taxon>
        <taxon>Pseudomonadati</taxon>
        <taxon>Spirochaetota</taxon>
        <taxon>Spirochaetia</taxon>
        <taxon>Leptospirales</taxon>
        <taxon>Leptospiraceae</taxon>
        <taxon>Leptospira</taxon>
    </lineage>
</organism>
<comment type="cofactor">
    <cofactor evidence="1">
        <name>Mg(2+)</name>
        <dbReference type="ChEBI" id="CHEBI:18420"/>
    </cofactor>
</comment>
<dbReference type="Gene3D" id="3.30.460.10">
    <property type="entry name" value="Beta Polymerase, domain 2"/>
    <property type="match status" value="1"/>
</dbReference>
<keyword evidence="3" id="KW-0548">Nucleotidyltransferase</keyword>
<dbReference type="PANTHER" id="PTHR33571:SF12">
    <property type="entry name" value="BSL3053 PROTEIN"/>
    <property type="match status" value="1"/>
</dbReference>
<evidence type="ECO:0000256" key="7">
    <source>
        <dbReference type="ARBA" id="ARBA00022842"/>
    </source>
</evidence>
<evidence type="ECO:0000256" key="4">
    <source>
        <dbReference type="ARBA" id="ARBA00022723"/>
    </source>
</evidence>
<dbReference type="Proteomes" id="UP001580391">
    <property type="component" value="Unassembled WGS sequence"/>
</dbReference>